<gene>
    <name evidence="2" type="ORF">BXYJ_LOCUS10996</name>
</gene>
<dbReference type="Proteomes" id="UP000582659">
    <property type="component" value="Unassembled WGS sequence"/>
</dbReference>
<dbReference type="EMBL" id="CAJFDI010000005">
    <property type="protein sequence ID" value="CAD5230456.1"/>
    <property type="molecule type" value="Genomic_DNA"/>
</dbReference>
<accession>A0A1I7RX74</accession>
<evidence type="ECO:0000313" key="5">
    <source>
        <dbReference type="WBParaSite" id="BXY_0533800.1"/>
    </source>
</evidence>
<evidence type="ECO:0000313" key="4">
    <source>
        <dbReference type="Proteomes" id="UP000659654"/>
    </source>
</evidence>
<reference evidence="5" key="1">
    <citation type="submission" date="2016-11" db="UniProtKB">
        <authorList>
            <consortium name="WormBaseParasite"/>
        </authorList>
    </citation>
    <scope>IDENTIFICATION</scope>
</reference>
<organism evidence="3 5">
    <name type="scientific">Bursaphelenchus xylophilus</name>
    <name type="common">Pinewood nematode worm</name>
    <name type="synonym">Aphelenchoides xylophilus</name>
    <dbReference type="NCBI Taxonomy" id="6326"/>
    <lineage>
        <taxon>Eukaryota</taxon>
        <taxon>Metazoa</taxon>
        <taxon>Ecdysozoa</taxon>
        <taxon>Nematoda</taxon>
        <taxon>Chromadorea</taxon>
        <taxon>Rhabditida</taxon>
        <taxon>Tylenchina</taxon>
        <taxon>Tylenchomorpha</taxon>
        <taxon>Aphelenchoidea</taxon>
        <taxon>Aphelenchoididae</taxon>
        <taxon>Bursaphelenchus</taxon>
    </lineage>
</organism>
<dbReference type="WBParaSite" id="BXY_0533800.1">
    <property type="protein sequence ID" value="BXY_0533800.1"/>
    <property type="gene ID" value="BXY_0533800"/>
</dbReference>
<evidence type="ECO:0000256" key="1">
    <source>
        <dbReference type="SAM" id="MobiDB-lite"/>
    </source>
</evidence>
<feature type="region of interest" description="Disordered" evidence="1">
    <location>
        <begin position="1"/>
        <end position="31"/>
    </location>
</feature>
<keyword evidence="4" id="KW-1185">Reference proteome</keyword>
<name>A0A1I7RX74_BURXY</name>
<dbReference type="SMR" id="A0A1I7RX74"/>
<dbReference type="Proteomes" id="UP000095284">
    <property type="component" value="Unplaced"/>
</dbReference>
<reference evidence="2" key="2">
    <citation type="submission" date="2020-09" db="EMBL/GenBank/DDBJ databases">
        <authorList>
            <person name="Kikuchi T."/>
        </authorList>
    </citation>
    <scope>NUCLEOTIDE SEQUENCE</scope>
    <source>
        <strain evidence="2">Ka4C1</strain>
    </source>
</reference>
<dbReference type="AlphaFoldDB" id="A0A1I7RX74"/>
<feature type="compositionally biased region" description="Basic and acidic residues" evidence="1">
    <location>
        <begin position="9"/>
        <end position="31"/>
    </location>
</feature>
<proteinExistence type="predicted"/>
<dbReference type="Proteomes" id="UP000659654">
    <property type="component" value="Unassembled WGS sequence"/>
</dbReference>
<evidence type="ECO:0000313" key="2">
    <source>
        <dbReference type="EMBL" id="CAD5230456.1"/>
    </source>
</evidence>
<sequence>MENVQQIINEEHREHDRREGIREKFSDGYDSMKDTAQDLKETFIGKPSETPEEEFRHKVGHFADEMAECLDDQCTTDVFGAAEEPFHHLSHK</sequence>
<dbReference type="EMBL" id="CAJFCV020000005">
    <property type="protein sequence ID" value="CAG9121388.1"/>
    <property type="molecule type" value="Genomic_DNA"/>
</dbReference>
<protein>
    <submittedName>
        <fullName evidence="2">(pine wood nematode) hypothetical protein</fullName>
    </submittedName>
</protein>
<dbReference type="OrthoDB" id="10415258at2759"/>
<evidence type="ECO:0000313" key="3">
    <source>
        <dbReference type="Proteomes" id="UP000095284"/>
    </source>
</evidence>